<dbReference type="EMBL" id="CM023479">
    <property type="protein sequence ID" value="KAH7974898.1"/>
    <property type="molecule type" value="Genomic_DNA"/>
</dbReference>
<gene>
    <name evidence="1" type="ORF">HPB49_021009</name>
</gene>
<accession>A0ACB8DR18</accession>
<name>A0ACB8DR18_DERSI</name>
<protein>
    <submittedName>
        <fullName evidence="1">Uncharacterized protein</fullName>
    </submittedName>
</protein>
<dbReference type="Proteomes" id="UP000821865">
    <property type="component" value="Chromosome 10"/>
</dbReference>
<comment type="caution">
    <text evidence="1">The sequence shown here is derived from an EMBL/GenBank/DDBJ whole genome shotgun (WGS) entry which is preliminary data.</text>
</comment>
<reference evidence="1" key="1">
    <citation type="submission" date="2020-05" db="EMBL/GenBank/DDBJ databases">
        <title>Large-scale comparative analyses of tick genomes elucidate their genetic diversity and vector capacities.</title>
        <authorList>
            <person name="Jia N."/>
            <person name="Wang J."/>
            <person name="Shi W."/>
            <person name="Du L."/>
            <person name="Sun Y."/>
            <person name="Zhan W."/>
            <person name="Jiang J."/>
            <person name="Wang Q."/>
            <person name="Zhang B."/>
            <person name="Ji P."/>
            <person name="Sakyi L.B."/>
            <person name="Cui X."/>
            <person name="Yuan T."/>
            <person name="Jiang B."/>
            <person name="Yang W."/>
            <person name="Lam T.T.-Y."/>
            <person name="Chang Q."/>
            <person name="Ding S."/>
            <person name="Wang X."/>
            <person name="Zhu J."/>
            <person name="Ruan X."/>
            <person name="Zhao L."/>
            <person name="Wei J."/>
            <person name="Que T."/>
            <person name="Du C."/>
            <person name="Cheng J."/>
            <person name="Dai P."/>
            <person name="Han X."/>
            <person name="Huang E."/>
            <person name="Gao Y."/>
            <person name="Liu J."/>
            <person name="Shao H."/>
            <person name="Ye R."/>
            <person name="Li L."/>
            <person name="Wei W."/>
            <person name="Wang X."/>
            <person name="Wang C."/>
            <person name="Yang T."/>
            <person name="Huo Q."/>
            <person name="Li W."/>
            <person name="Guo W."/>
            <person name="Chen H."/>
            <person name="Zhou L."/>
            <person name="Ni X."/>
            <person name="Tian J."/>
            <person name="Zhou Y."/>
            <person name="Sheng Y."/>
            <person name="Liu T."/>
            <person name="Pan Y."/>
            <person name="Xia L."/>
            <person name="Li J."/>
            <person name="Zhao F."/>
            <person name="Cao W."/>
        </authorList>
    </citation>
    <scope>NUCLEOTIDE SEQUENCE</scope>
    <source>
        <strain evidence="1">Dsil-2018</strain>
    </source>
</reference>
<organism evidence="1 2">
    <name type="scientific">Dermacentor silvarum</name>
    <name type="common">Tick</name>
    <dbReference type="NCBI Taxonomy" id="543639"/>
    <lineage>
        <taxon>Eukaryota</taxon>
        <taxon>Metazoa</taxon>
        <taxon>Ecdysozoa</taxon>
        <taxon>Arthropoda</taxon>
        <taxon>Chelicerata</taxon>
        <taxon>Arachnida</taxon>
        <taxon>Acari</taxon>
        <taxon>Parasitiformes</taxon>
        <taxon>Ixodida</taxon>
        <taxon>Ixodoidea</taxon>
        <taxon>Ixodidae</taxon>
        <taxon>Rhipicephalinae</taxon>
        <taxon>Dermacentor</taxon>
    </lineage>
</organism>
<keyword evidence="2" id="KW-1185">Reference proteome</keyword>
<proteinExistence type="predicted"/>
<evidence type="ECO:0000313" key="1">
    <source>
        <dbReference type="EMBL" id="KAH7974898.1"/>
    </source>
</evidence>
<sequence>MDNGGFFVTTKKTFSTLQELISYYMETRDEWEIPRSSVQLIRKLGSGNFGEVWYERSLYTSYLLFRCSREFQIFECPYWILLSARYIRQLEVQSVLSSMFLPFCEEPIYIVTEYMAHGSLLEHLRGREGRGLKLPALIDMAAQPTNCECPDSVYNIMLNCWEADPEKRPTFEYLFGFFDDYFVSTEPSYRDAEDF</sequence>
<evidence type="ECO:0000313" key="2">
    <source>
        <dbReference type="Proteomes" id="UP000821865"/>
    </source>
</evidence>